<reference evidence="1 2" key="1">
    <citation type="submission" date="2023-12" db="EMBL/GenBank/DDBJ databases">
        <title>Baltic Sea Cyanobacteria.</title>
        <authorList>
            <person name="Delbaje E."/>
            <person name="Fewer D.P."/>
            <person name="Shishido T.K."/>
        </authorList>
    </citation>
    <scope>NUCLEOTIDE SEQUENCE [LARGE SCALE GENOMIC DNA]</scope>
    <source>
        <strain evidence="1 2">UHCC 0139</strain>
    </source>
</reference>
<organism evidence="1 2">
    <name type="scientific">Cyanobium gracile UHCC 0139</name>
    <dbReference type="NCBI Taxonomy" id="3110308"/>
    <lineage>
        <taxon>Bacteria</taxon>
        <taxon>Bacillati</taxon>
        <taxon>Cyanobacteriota</taxon>
        <taxon>Cyanophyceae</taxon>
        <taxon>Synechococcales</taxon>
        <taxon>Prochlorococcaceae</taxon>
        <taxon>Cyanobium</taxon>
    </lineage>
</organism>
<evidence type="ECO:0000313" key="1">
    <source>
        <dbReference type="EMBL" id="MEA5392265.1"/>
    </source>
</evidence>
<keyword evidence="2" id="KW-1185">Reference proteome</keyword>
<name>A0ABU5RWV1_9CYAN</name>
<dbReference type="RefSeq" id="WP_323306222.1">
    <property type="nucleotide sequence ID" value="NZ_JAYGHX010000009.1"/>
</dbReference>
<dbReference type="EMBL" id="JAYGHX010000009">
    <property type="protein sequence ID" value="MEA5392265.1"/>
    <property type="molecule type" value="Genomic_DNA"/>
</dbReference>
<gene>
    <name evidence="1" type="ORF">VB738_13460</name>
</gene>
<protein>
    <submittedName>
        <fullName evidence="1">Uncharacterized protein</fullName>
    </submittedName>
</protein>
<accession>A0ABU5RWV1</accession>
<dbReference type="Proteomes" id="UP001304461">
    <property type="component" value="Unassembled WGS sequence"/>
</dbReference>
<proteinExistence type="predicted"/>
<evidence type="ECO:0000313" key="2">
    <source>
        <dbReference type="Proteomes" id="UP001304461"/>
    </source>
</evidence>
<sequence>MPLYALMAAGTALRVSLTIIGKARLQELQVLMPLLDGGSPVASQSHDGGQGLGR</sequence>
<comment type="caution">
    <text evidence="1">The sequence shown here is derived from an EMBL/GenBank/DDBJ whole genome shotgun (WGS) entry which is preliminary data.</text>
</comment>